<dbReference type="Proteomes" id="UP001550535">
    <property type="component" value="Unassembled WGS sequence"/>
</dbReference>
<proteinExistence type="predicted"/>
<sequence length="154" mass="15326">MPKIVLFGATGYTGRLTAEALFARGAAPVLAARNATALQKLAADLGGAETAVADVTDPGSVRALVGRGDVLVTTVGPFLRYGGPALAAAPAHPWPGCCSSTASPCAVAGWCPSGPVHGFAGARGRPDVLAVEGLGGPRGRAAREFRIAVIAIVL</sequence>
<dbReference type="PANTHER" id="PTHR43781">
    <property type="entry name" value="SACCHAROPINE DEHYDROGENASE"/>
    <property type="match status" value="1"/>
</dbReference>
<dbReference type="EMBL" id="JBEYBR010000042">
    <property type="protein sequence ID" value="MEU2123615.1"/>
    <property type="molecule type" value="Genomic_DNA"/>
</dbReference>
<dbReference type="RefSeq" id="WP_357991936.1">
    <property type="nucleotide sequence ID" value="NZ_JBEYBR010000042.1"/>
</dbReference>
<evidence type="ECO:0000313" key="2">
    <source>
        <dbReference type="EMBL" id="MEU2123615.1"/>
    </source>
</evidence>
<organism evidence="2 3">
    <name type="scientific">Nocardia niwae</name>
    <dbReference type="NCBI Taxonomy" id="626084"/>
    <lineage>
        <taxon>Bacteria</taxon>
        <taxon>Bacillati</taxon>
        <taxon>Actinomycetota</taxon>
        <taxon>Actinomycetes</taxon>
        <taxon>Mycobacteriales</taxon>
        <taxon>Nocardiaceae</taxon>
        <taxon>Nocardia</taxon>
    </lineage>
</organism>
<dbReference type="PANTHER" id="PTHR43781:SF1">
    <property type="entry name" value="SACCHAROPINE DEHYDROGENASE"/>
    <property type="match status" value="1"/>
</dbReference>
<dbReference type="InterPro" id="IPR016040">
    <property type="entry name" value="NAD(P)-bd_dom"/>
</dbReference>
<evidence type="ECO:0000259" key="1">
    <source>
        <dbReference type="Pfam" id="PF13460"/>
    </source>
</evidence>
<reference evidence="2 3" key="1">
    <citation type="submission" date="2024-06" db="EMBL/GenBank/DDBJ databases">
        <title>The Natural Products Discovery Center: Release of the First 8490 Sequenced Strains for Exploring Actinobacteria Biosynthetic Diversity.</title>
        <authorList>
            <person name="Kalkreuter E."/>
            <person name="Kautsar S.A."/>
            <person name="Yang D."/>
            <person name="Bader C.D."/>
            <person name="Teijaro C.N."/>
            <person name="Fluegel L."/>
            <person name="Davis C.M."/>
            <person name="Simpson J.R."/>
            <person name="Lauterbach L."/>
            <person name="Steele A.D."/>
            <person name="Gui C."/>
            <person name="Meng S."/>
            <person name="Li G."/>
            <person name="Viehrig K."/>
            <person name="Ye F."/>
            <person name="Su P."/>
            <person name="Kiefer A.F."/>
            <person name="Nichols A."/>
            <person name="Cepeda A.J."/>
            <person name="Yan W."/>
            <person name="Fan B."/>
            <person name="Jiang Y."/>
            <person name="Adhikari A."/>
            <person name="Zheng C.-J."/>
            <person name="Schuster L."/>
            <person name="Cowan T.M."/>
            <person name="Smanski M.J."/>
            <person name="Chevrette M.G."/>
            <person name="De Carvalho L.P.S."/>
            <person name="Shen B."/>
        </authorList>
    </citation>
    <scope>NUCLEOTIDE SEQUENCE [LARGE SCALE GENOMIC DNA]</scope>
    <source>
        <strain evidence="2 3">NPDC019434</strain>
    </source>
</reference>
<accession>A0ABV2XCJ3</accession>
<dbReference type="InterPro" id="IPR036291">
    <property type="entry name" value="NAD(P)-bd_dom_sf"/>
</dbReference>
<gene>
    <name evidence="2" type="ORF">ABZ507_17525</name>
</gene>
<name>A0ABV2XCJ3_9NOCA</name>
<keyword evidence="3" id="KW-1185">Reference proteome</keyword>
<feature type="domain" description="NAD(P)-binding" evidence="1">
    <location>
        <begin position="8"/>
        <end position="76"/>
    </location>
</feature>
<dbReference type="SUPFAM" id="SSF51735">
    <property type="entry name" value="NAD(P)-binding Rossmann-fold domains"/>
    <property type="match status" value="1"/>
</dbReference>
<comment type="caution">
    <text evidence="2">The sequence shown here is derived from an EMBL/GenBank/DDBJ whole genome shotgun (WGS) entry which is preliminary data.</text>
</comment>
<protein>
    <submittedName>
        <fullName evidence="2">NAD(P)H-binding protein</fullName>
    </submittedName>
</protein>
<dbReference type="Pfam" id="PF13460">
    <property type="entry name" value="NAD_binding_10"/>
    <property type="match status" value="1"/>
</dbReference>
<evidence type="ECO:0000313" key="3">
    <source>
        <dbReference type="Proteomes" id="UP001550535"/>
    </source>
</evidence>
<dbReference type="Gene3D" id="3.40.50.720">
    <property type="entry name" value="NAD(P)-binding Rossmann-like Domain"/>
    <property type="match status" value="1"/>
</dbReference>